<name>A0ABQ1N6A6_9BACT</name>
<dbReference type="RefSeq" id="WP_188467655.1">
    <property type="nucleotide sequence ID" value="NZ_BAABHU010000021.1"/>
</dbReference>
<dbReference type="SUPFAM" id="SSF49464">
    <property type="entry name" value="Carboxypeptidase regulatory domain-like"/>
    <property type="match status" value="1"/>
</dbReference>
<dbReference type="Proteomes" id="UP000636010">
    <property type="component" value="Unassembled WGS sequence"/>
</dbReference>
<evidence type="ECO:0000313" key="14">
    <source>
        <dbReference type="EMBL" id="GGC54749.1"/>
    </source>
</evidence>
<dbReference type="Pfam" id="PF13715">
    <property type="entry name" value="CarbopepD_reg_2"/>
    <property type="match status" value="1"/>
</dbReference>
<comment type="subcellular location">
    <subcellularLocation>
        <location evidence="1 11">Cell outer membrane</location>
        <topology evidence="1 11">Multi-pass membrane protein</topology>
    </subcellularLocation>
</comment>
<evidence type="ECO:0000256" key="12">
    <source>
        <dbReference type="SAM" id="SignalP"/>
    </source>
</evidence>
<comment type="similarity">
    <text evidence="11">Belongs to the TonB-dependent receptor family.</text>
</comment>
<gene>
    <name evidence="14" type="ORF">GCM10011506_45500</name>
</gene>
<dbReference type="InterPro" id="IPR023996">
    <property type="entry name" value="TonB-dep_OMP_SusC/RagA"/>
</dbReference>
<dbReference type="Pfam" id="PF07715">
    <property type="entry name" value="Plug"/>
    <property type="match status" value="1"/>
</dbReference>
<evidence type="ECO:0000256" key="11">
    <source>
        <dbReference type="PROSITE-ProRule" id="PRU01360"/>
    </source>
</evidence>
<evidence type="ECO:0000256" key="9">
    <source>
        <dbReference type="ARBA" id="ARBA00023136"/>
    </source>
</evidence>
<sequence length="1014" mass="110280">MKNVLLTCLFVTLLVSGVKAQIKVSGTVTDAVENTPIPGVNILVNGTDSGTTTGLNGEYTIEAPSEDAVLVFSFIGYKTQQVKVANQSTLNVALQQDVMQLGEVVVTALGIEKEERGLTYSTQQLSGDELTTVKEQNMINSLAGKTAGLNITRTSGGVGASSRVLLRGNKSISGANQPLYVIDGIPMNSNNLGSAGGLYGAVDNGDAIANLNPEDIESVNVLKGASAAALYGSQAANGVILITTKNGKKGVSQVNFSSSVTFESPLLTPDLQSEYGQTAPGESLDTWGPKNGTASKDHVDDFFTTGSLFINSVSASSGNDAGQYYVSFARTDAKGIVPENSMDKNNFMARLKGTVFNNVTVDASANFLNQKIKNTPQPGFYNNPVLTTYTFPESTERFNYYKNNYEVYDASRNLYVQNYPYAMINQRYISDSPYWIVNRQPNDSWRNRGIYKLAVTVPIIDGLKVMGRVNLDRVDDKYEQRLYAGSSTIAVGATGDYLTRSQTSSQLYSDVLLTFDKELSDKFDLNSTIGFSNTYNHLDSLKISSIGNNSELYVPNLFSIQNLTDGYVANEGAGETLLQAAFVTATLGYNRMLYADFTLRNEWSSTLEVDNNDFLYPSAGLTFVLTELIGQSSFLSFAKLRGSYSEVGNALPFGVAFTAPRPINAGTFGAPLSSPIPGSYLIPERNKSTELGAKISFFETKLNLDLTWYNNRIEDQFFSVAAPSGSNVQSLYINGGVVRNRGIEAVLGYDVLNTGGLRYTTSVNFATNNNEVLEISSLLEDNKFIVTRYIDTKLIEIRVSQGGSYGDFYGKDYVRDENGNPIVTRTTDAEGNEEITVEKTADLVYMGNPNPDWQMGWQNAFSYKNWNFKFLIDGKFGGEVVSQTEAYLDQIGRTQKTADARNAGGVKIGNETVDAATYYKIVGGDDAPVSEYLYDATNIRLREIALGYTLPSNLLGGAIKKLTLSAIGRNLFFFKNDAPFDPEISAGSGNQLQGLNTFLIPSTRSYGFSLNATF</sequence>
<dbReference type="InterPro" id="IPR039426">
    <property type="entry name" value="TonB-dep_rcpt-like"/>
</dbReference>
<evidence type="ECO:0000256" key="1">
    <source>
        <dbReference type="ARBA" id="ARBA00004571"/>
    </source>
</evidence>
<evidence type="ECO:0000256" key="6">
    <source>
        <dbReference type="ARBA" id="ARBA00022729"/>
    </source>
</evidence>
<keyword evidence="8" id="KW-0406">Ion transport</keyword>
<dbReference type="NCBIfam" id="TIGR04057">
    <property type="entry name" value="SusC_RagA_signa"/>
    <property type="match status" value="1"/>
</dbReference>
<keyword evidence="15" id="KW-1185">Reference proteome</keyword>
<keyword evidence="2 11" id="KW-0813">Transport</keyword>
<evidence type="ECO:0000256" key="3">
    <source>
        <dbReference type="ARBA" id="ARBA00022452"/>
    </source>
</evidence>
<evidence type="ECO:0000256" key="2">
    <source>
        <dbReference type="ARBA" id="ARBA00022448"/>
    </source>
</evidence>
<accession>A0ABQ1N6A6</accession>
<keyword evidence="7" id="KW-0408">Iron</keyword>
<dbReference type="InterPro" id="IPR012910">
    <property type="entry name" value="Plug_dom"/>
</dbReference>
<evidence type="ECO:0000256" key="10">
    <source>
        <dbReference type="ARBA" id="ARBA00023237"/>
    </source>
</evidence>
<dbReference type="NCBIfam" id="TIGR04056">
    <property type="entry name" value="OMP_RagA_SusC"/>
    <property type="match status" value="1"/>
</dbReference>
<evidence type="ECO:0000256" key="4">
    <source>
        <dbReference type="ARBA" id="ARBA00022496"/>
    </source>
</evidence>
<dbReference type="Gene3D" id="2.60.40.1120">
    <property type="entry name" value="Carboxypeptidase-like, regulatory domain"/>
    <property type="match status" value="1"/>
</dbReference>
<keyword evidence="6 12" id="KW-0732">Signal</keyword>
<evidence type="ECO:0000313" key="15">
    <source>
        <dbReference type="Proteomes" id="UP000636010"/>
    </source>
</evidence>
<keyword evidence="9 11" id="KW-0472">Membrane</keyword>
<feature type="chain" id="PRO_5046927608" evidence="12">
    <location>
        <begin position="21"/>
        <end position="1014"/>
    </location>
</feature>
<dbReference type="InterPro" id="IPR008969">
    <property type="entry name" value="CarboxyPept-like_regulatory"/>
</dbReference>
<keyword evidence="3 11" id="KW-1134">Transmembrane beta strand</keyword>
<dbReference type="SUPFAM" id="SSF56935">
    <property type="entry name" value="Porins"/>
    <property type="match status" value="1"/>
</dbReference>
<comment type="caution">
    <text evidence="14">The sequence shown here is derived from an EMBL/GenBank/DDBJ whole genome shotgun (WGS) entry which is preliminary data.</text>
</comment>
<dbReference type="PANTHER" id="PTHR32552:SF68">
    <property type="entry name" value="FERRICHROME OUTER MEMBRANE TRANSPORTER_PHAGE RECEPTOR"/>
    <property type="match status" value="1"/>
</dbReference>
<feature type="domain" description="TonB-dependent receptor plug" evidence="13">
    <location>
        <begin position="116"/>
        <end position="239"/>
    </location>
</feature>
<dbReference type="Gene3D" id="2.170.130.10">
    <property type="entry name" value="TonB-dependent receptor, plug domain"/>
    <property type="match status" value="1"/>
</dbReference>
<dbReference type="Gene3D" id="2.40.170.20">
    <property type="entry name" value="TonB-dependent receptor, beta-barrel domain"/>
    <property type="match status" value="1"/>
</dbReference>
<dbReference type="PROSITE" id="PS52016">
    <property type="entry name" value="TONB_DEPENDENT_REC_3"/>
    <property type="match status" value="1"/>
</dbReference>
<dbReference type="InterPro" id="IPR023997">
    <property type="entry name" value="TonB-dep_OMP_SusC/RagA_CS"/>
</dbReference>
<dbReference type="EMBL" id="BMEC01000021">
    <property type="protein sequence ID" value="GGC54749.1"/>
    <property type="molecule type" value="Genomic_DNA"/>
</dbReference>
<evidence type="ECO:0000256" key="8">
    <source>
        <dbReference type="ARBA" id="ARBA00023065"/>
    </source>
</evidence>
<keyword evidence="4" id="KW-0410">Iron transport</keyword>
<organism evidence="14 15">
    <name type="scientific">Marivirga lumbricoides</name>
    <dbReference type="NCBI Taxonomy" id="1046115"/>
    <lineage>
        <taxon>Bacteria</taxon>
        <taxon>Pseudomonadati</taxon>
        <taxon>Bacteroidota</taxon>
        <taxon>Cytophagia</taxon>
        <taxon>Cytophagales</taxon>
        <taxon>Marivirgaceae</taxon>
        <taxon>Marivirga</taxon>
    </lineage>
</organism>
<dbReference type="InterPro" id="IPR037066">
    <property type="entry name" value="Plug_dom_sf"/>
</dbReference>
<evidence type="ECO:0000256" key="5">
    <source>
        <dbReference type="ARBA" id="ARBA00022692"/>
    </source>
</evidence>
<keyword evidence="5 11" id="KW-0812">Transmembrane</keyword>
<proteinExistence type="inferred from homology"/>
<reference evidence="15" key="1">
    <citation type="journal article" date="2019" name="Int. J. Syst. Evol. Microbiol.">
        <title>The Global Catalogue of Microorganisms (GCM) 10K type strain sequencing project: providing services to taxonomists for standard genome sequencing and annotation.</title>
        <authorList>
            <consortium name="The Broad Institute Genomics Platform"/>
            <consortium name="The Broad Institute Genome Sequencing Center for Infectious Disease"/>
            <person name="Wu L."/>
            <person name="Ma J."/>
        </authorList>
    </citation>
    <scope>NUCLEOTIDE SEQUENCE [LARGE SCALE GENOMIC DNA]</scope>
    <source>
        <strain evidence="15">CGMCC 1.10832</strain>
    </source>
</reference>
<protein>
    <submittedName>
        <fullName evidence="14">SusC/RagA family TonB-linked outer membrane protein</fullName>
    </submittedName>
</protein>
<evidence type="ECO:0000259" key="13">
    <source>
        <dbReference type="Pfam" id="PF07715"/>
    </source>
</evidence>
<evidence type="ECO:0000256" key="7">
    <source>
        <dbReference type="ARBA" id="ARBA00023004"/>
    </source>
</evidence>
<dbReference type="PANTHER" id="PTHR32552">
    <property type="entry name" value="FERRICHROME IRON RECEPTOR-RELATED"/>
    <property type="match status" value="1"/>
</dbReference>
<feature type="signal peptide" evidence="12">
    <location>
        <begin position="1"/>
        <end position="20"/>
    </location>
</feature>
<dbReference type="InterPro" id="IPR036942">
    <property type="entry name" value="Beta-barrel_TonB_sf"/>
</dbReference>
<keyword evidence="10 11" id="KW-0998">Cell outer membrane</keyword>